<evidence type="ECO:0000313" key="1">
    <source>
        <dbReference type="EMBL" id="KAK7230156.1"/>
    </source>
</evidence>
<gene>
    <name evidence="1" type="ORF">SO694_0035700</name>
</gene>
<proteinExistence type="predicted"/>
<keyword evidence="2" id="KW-1185">Reference proteome</keyword>
<comment type="caution">
    <text evidence="1">The sequence shown here is derived from an EMBL/GenBank/DDBJ whole genome shotgun (WGS) entry which is preliminary data.</text>
</comment>
<reference evidence="1 2" key="1">
    <citation type="submission" date="2024-03" db="EMBL/GenBank/DDBJ databases">
        <title>Aureococcus anophagefferens CCMP1851 and Kratosvirus quantuckense: Draft genome of a second virus-susceptible host strain in the model system.</title>
        <authorList>
            <person name="Chase E."/>
            <person name="Truchon A.R."/>
            <person name="Schepens W."/>
            <person name="Wilhelm S.W."/>
        </authorList>
    </citation>
    <scope>NUCLEOTIDE SEQUENCE [LARGE SCALE GENOMIC DNA]</scope>
    <source>
        <strain evidence="1 2">CCMP1851</strain>
    </source>
</reference>
<dbReference type="EMBL" id="JBBJCI010000456">
    <property type="protein sequence ID" value="KAK7230156.1"/>
    <property type="molecule type" value="Genomic_DNA"/>
</dbReference>
<protein>
    <submittedName>
        <fullName evidence="1">Uncharacterized protein</fullName>
    </submittedName>
</protein>
<sequence>MTLLAARLGVPLTDVLYVSAEERVRAEGRARRAGRSARVAAGAAQLARVRAAYGADFERHQTKDYALWRGATALVEAAVDRGALARYRALKAFAADPCGADPASFTEAQCLWKDNGCGQACLDDRAGEYEKRFRPVLTVPAAS</sequence>
<accession>A0ABR1FFQ6</accession>
<name>A0ABR1FFQ6_AURAN</name>
<evidence type="ECO:0000313" key="2">
    <source>
        <dbReference type="Proteomes" id="UP001363151"/>
    </source>
</evidence>
<dbReference type="Proteomes" id="UP001363151">
    <property type="component" value="Unassembled WGS sequence"/>
</dbReference>
<organism evidence="1 2">
    <name type="scientific">Aureococcus anophagefferens</name>
    <name type="common">Harmful bloom alga</name>
    <dbReference type="NCBI Taxonomy" id="44056"/>
    <lineage>
        <taxon>Eukaryota</taxon>
        <taxon>Sar</taxon>
        <taxon>Stramenopiles</taxon>
        <taxon>Ochrophyta</taxon>
        <taxon>Pelagophyceae</taxon>
        <taxon>Pelagomonadales</taxon>
        <taxon>Pelagomonadaceae</taxon>
        <taxon>Aureococcus</taxon>
    </lineage>
</organism>